<proteinExistence type="predicted"/>
<comment type="caution">
    <text evidence="6">The sequence shown here is derived from an EMBL/GenBank/DDBJ whole genome shotgun (WGS) entry which is preliminary data.</text>
</comment>
<dbReference type="CDD" id="cd00093">
    <property type="entry name" value="HTH_XRE"/>
    <property type="match status" value="1"/>
</dbReference>
<dbReference type="Proteomes" id="UP001196870">
    <property type="component" value="Unassembled WGS sequence"/>
</dbReference>
<dbReference type="SUPFAM" id="SSF47413">
    <property type="entry name" value="lambda repressor-like DNA-binding domains"/>
    <property type="match status" value="1"/>
</dbReference>
<feature type="compositionally biased region" description="Basic residues" evidence="4">
    <location>
        <begin position="131"/>
        <end position="140"/>
    </location>
</feature>
<keyword evidence="2" id="KW-0238">DNA-binding</keyword>
<feature type="domain" description="HTH cro/C1-type" evidence="5">
    <location>
        <begin position="35"/>
        <end position="88"/>
    </location>
</feature>
<name>A0ABS5ESJ5_9PROT</name>
<dbReference type="RefSeq" id="WP_211850858.1">
    <property type="nucleotide sequence ID" value="NZ_JAAGBB010000002.1"/>
</dbReference>
<dbReference type="InterPro" id="IPR052359">
    <property type="entry name" value="HTH-type_reg/antitoxin"/>
</dbReference>
<evidence type="ECO:0000313" key="7">
    <source>
        <dbReference type="Proteomes" id="UP001196870"/>
    </source>
</evidence>
<keyword evidence="1" id="KW-0805">Transcription regulation</keyword>
<gene>
    <name evidence="6" type="ORF">GXW71_02785</name>
</gene>
<dbReference type="PROSITE" id="PS50943">
    <property type="entry name" value="HTH_CROC1"/>
    <property type="match status" value="1"/>
</dbReference>
<accession>A0ABS5ESJ5</accession>
<dbReference type="SMART" id="SM00530">
    <property type="entry name" value="HTH_XRE"/>
    <property type="match status" value="1"/>
</dbReference>
<dbReference type="InterPro" id="IPR001387">
    <property type="entry name" value="Cro/C1-type_HTH"/>
</dbReference>
<dbReference type="PANTHER" id="PTHR36511">
    <property type="entry name" value="MERR FAMILY BACTERIAL REGULATORY PROTEIN"/>
    <property type="match status" value="1"/>
</dbReference>
<organism evidence="6 7">
    <name type="scientific">Plastoroseomonas hellenica</name>
    <dbReference type="NCBI Taxonomy" id="2687306"/>
    <lineage>
        <taxon>Bacteria</taxon>
        <taxon>Pseudomonadati</taxon>
        <taxon>Pseudomonadota</taxon>
        <taxon>Alphaproteobacteria</taxon>
        <taxon>Acetobacterales</taxon>
        <taxon>Acetobacteraceae</taxon>
        <taxon>Plastoroseomonas</taxon>
    </lineage>
</organism>
<feature type="region of interest" description="Disordered" evidence="4">
    <location>
        <begin position="107"/>
        <end position="140"/>
    </location>
</feature>
<keyword evidence="7" id="KW-1185">Reference proteome</keyword>
<evidence type="ECO:0000256" key="3">
    <source>
        <dbReference type="ARBA" id="ARBA00023163"/>
    </source>
</evidence>
<evidence type="ECO:0000313" key="6">
    <source>
        <dbReference type="EMBL" id="MBR0663274.1"/>
    </source>
</evidence>
<dbReference type="Gene3D" id="1.10.260.40">
    <property type="entry name" value="lambda repressor-like DNA-binding domains"/>
    <property type="match status" value="1"/>
</dbReference>
<sequence>MTKVGHRMLTGAREALAIARGEHVPGAVVHTPVDVKALRARLGLTQPEFAERYGVPVGSLRDWEQARTAPDGAARTLLAVIESSPRAVEKAVTGLRRKGVITPAGGRILMRDAGGSADPMPPKKDGSSRKAAPRRAKAAG</sequence>
<dbReference type="PANTHER" id="PTHR36511:SF4">
    <property type="entry name" value="ANTITOXIN MQSA"/>
    <property type="match status" value="1"/>
</dbReference>
<evidence type="ECO:0000256" key="4">
    <source>
        <dbReference type="SAM" id="MobiDB-lite"/>
    </source>
</evidence>
<evidence type="ECO:0000256" key="1">
    <source>
        <dbReference type="ARBA" id="ARBA00023015"/>
    </source>
</evidence>
<dbReference type="EMBL" id="JAAGBB010000002">
    <property type="protein sequence ID" value="MBR0663274.1"/>
    <property type="molecule type" value="Genomic_DNA"/>
</dbReference>
<protein>
    <submittedName>
        <fullName evidence="6">Helix-turn-helix domain-containing protein</fullName>
    </submittedName>
</protein>
<keyword evidence="3" id="KW-0804">Transcription</keyword>
<reference evidence="7" key="1">
    <citation type="journal article" date="2021" name="Syst. Appl. Microbiol.">
        <title>Roseomonas hellenica sp. nov., isolated from roots of wild-growing Alkanna tinctoria.</title>
        <authorList>
            <person name="Rat A."/>
            <person name="Naranjo H.D."/>
            <person name="Lebbe L."/>
            <person name="Cnockaert M."/>
            <person name="Krigas N."/>
            <person name="Grigoriadou K."/>
            <person name="Maloupa E."/>
            <person name="Willems A."/>
        </authorList>
    </citation>
    <scope>NUCLEOTIDE SEQUENCE [LARGE SCALE GENOMIC DNA]</scope>
    <source>
        <strain evidence="7">LMG 31523</strain>
    </source>
</reference>
<dbReference type="InterPro" id="IPR010982">
    <property type="entry name" value="Lambda_DNA-bd_dom_sf"/>
</dbReference>
<evidence type="ECO:0000259" key="5">
    <source>
        <dbReference type="PROSITE" id="PS50943"/>
    </source>
</evidence>
<evidence type="ECO:0000256" key="2">
    <source>
        <dbReference type="ARBA" id="ARBA00023125"/>
    </source>
</evidence>
<dbReference type="Pfam" id="PF01381">
    <property type="entry name" value="HTH_3"/>
    <property type="match status" value="1"/>
</dbReference>